<accession>A0A074YV00</accession>
<evidence type="ECO:0000256" key="1">
    <source>
        <dbReference type="SAM" id="MobiDB-lite"/>
    </source>
</evidence>
<evidence type="ECO:0000313" key="3">
    <source>
        <dbReference type="Proteomes" id="UP000030641"/>
    </source>
</evidence>
<name>A0A074YV00_AURSE</name>
<dbReference type="OrthoDB" id="10423727at2759"/>
<dbReference type="AlphaFoldDB" id="A0A074YV00"/>
<dbReference type="RefSeq" id="XP_013348514.1">
    <property type="nucleotide sequence ID" value="XM_013493060.1"/>
</dbReference>
<dbReference type="Proteomes" id="UP000030641">
    <property type="component" value="Unassembled WGS sequence"/>
</dbReference>
<dbReference type="GeneID" id="25362506"/>
<organism evidence="2 3">
    <name type="scientific">Aureobasidium subglaciale (strain EXF-2481)</name>
    <name type="common">Aureobasidium pullulans var. subglaciale</name>
    <dbReference type="NCBI Taxonomy" id="1043005"/>
    <lineage>
        <taxon>Eukaryota</taxon>
        <taxon>Fungi</taxon>
        <taxon>Dikarya</taxon>
        <taxon>Ascomycota</taxon>
        <taxon>Pezizomycotina</taxon>
        <taxon>Dothideomycetes</taxon>
        <taxon>Dothideomycetidae</taxon>
        <taxon>Dothideales</taxon>
        <taxon>Saccotheciaceae</taxon>
        <taxon>Aureobasidium</taxon>
    </lineage>
</organism>
<keyword evidence="3" id="KW-1185">Reference proteome</keyword>
<reference evidence="2 3" key="1">
    <citation type="journal article" date="2014" name="BMC Genomics">
        <title>Genome sequencing of four Aureobasidium pullulans varieties: biotechnological potential, stress tolerance, and description of new species.</title>
        <authorList>
            <person name="Gostin Ar C."/>
            <person name="Ohm R.A."/>
            <person name="Kogej T."/>
            <person name="Sonjak S."/>
            <person name="Turk M."/>
            <person name="Zajc J."/>
            <person name="Zalar P."/>
            <person name="Grube M."/>
            <person name="Sun H."/>
            <person name="Han J."/>
            <person name="Sharma A."/>
            <person name="Chiniquy J."/>
            <person name="Ngan C.Y."/>
            <person name="Lipzen A."/>
            <person name="Barry K."/>
            <person name="Grigoriev I.V."/>
            <person name="Gunde-Cimerman N."/>
        </authorList>
    </citation>
    <scope>NUCLEOTIDE SEQUENCE [LARGE SCALE GENOMIC DNA]</scope>
    <source>
        <strain evidence="2 3">EXF-2481</strain>
    </source>
</reference>
<feature type="region of interest" description="Disordered" evidence="1">
    <location>
        <begin position="1"/>
        <end position="98"/>
    </location>
</feature>
<feature type="compositionally biased region" description="Basic and acidic residues" evidence="1">
    <location>
        <begin position="1"/>
        <end position="20"/>
    </location>
</feature>
<dbReference type="InParanoid" id="A0A074YV00"/>
<proteinExistence type="predicted"/>
<protein>
    <submittedName>
        <fullName evidence="2">Uncharacterized protein</fullName>
    </submittedName>
</protein>
<dbReference type="EMBL" id="KL584750">
    <property type="protein sequence ID" value="KEQ99994.1"/>
    <property type="molecule type" value="Genomic_DNA"/>
</dbReference>
<gene>
    <name evidence="2" type="ORF">AUEXF2481DRAFT_207469</name>
</gene>
<evidence type="ECO:0000313" key="2">
    <source>
        <dbReference type="EMBL" id="KEQ99994.1"/>
    </source>
</evidence>
<dbReference type="HOGENOM" id="CLU_1610438_0_0_1"/>
<sequence>MVASRWRTESQRERRQRNGDRANSPPNPYGHNPRNGLLPNSRPQTQPPRPLGGLAQWPRPVAATVSNMVPQARPHDDLGVAADPPRTNSKRVREEDTDDMDVLLTARLELKDGRNIRRNENQVKKLKQHKDIAKVTLEDYSTEPAKEIATYRSIPIKGKIKRRKK</sequence>